<dbReference type="PATRIC" id="fig|1032488.3.peg.1779"/>
<sequence>MSRALYRLATWAAQPLLRRADAWAIPFSCLRDGFAIFWEWQALQMKEGGVG</sequence>
<organism evidence="1 2">
    <name type="scientific">Neisseria shayeganii 871</name>
    <dbReference type="NCBI Taxonomy" id="1032488"/>
    <lineage>
        <taxon>Bacteria</taxon>
        <taxon>Pseudomonadati</taxon>
        <taxon>Pseudomonadota</taxon>
        <taxon>Betaproteobacteria</taxon>
        <taxon>Neisseriales</taxon>
        <taxon>Neisseriaceae</taxon>
        <taxon>Neisseria</taxon>
    </lineage>
</organism>
<dbReference type="RefSeq" id="WP_009119561.1">
    <property type="nucleotide sequence ID" value="NZ_JH164926.1"/>
</dbReference>
<dbReference type="HOGENOM" id="CLU_3101306_0_0_4"/>
<name>G4CJT5_9NEIS</name>
<keyword evidence="2" id="KW-1185">Reference proteome</keyword>
<dbReference type="AlphaFoldDB" id="G4CJT5"/>
<gene>
    <name evidence="1" type="ORF">HMPREF9371_1875</name>
</gene>
<proteinExistence type="predicted"/>
<comment type="caution">
    <text evidence="1">The sequence shown here is derived from an EMBL/GenBank/DDBJ whole genome shotgun (WGS) entry which is preliminary data.</text>
</comment>
<accession>G4CJT5</accession>
<evidence type="ECO:0000313" key="2">
    <source>
        <dbReference type="Proteomes" id="UP000003019"/>
    </source>
</evidence>
<dbReference type="OrthoDB" id="199424at2"/>
<evidence type="ECO:0000313" key="1">
    <source>
        <dbReference type="EMBL" id="EGY51890.1"/>
    </source>
</evidence>
<reference evidence="1 2" key="1">
    <citation type="submission" date="2011-05" db="EMBL/GenBank/DDBJ databases">
        <authorList>
            <person name="Muzny D."/>
            <person name="Qin X."/>
            <person name="Deng J."/>
            <person name="Jiang H."/>
            <person name="Liu Y."/>
            <person name="Qu J."/>
            <person name="Song X.-Z."/>
            <person name="Zhang L."/>
            <person name="Thornton R."/>
            <person name="Coyle M."/>
            <person name="Francisco L."/>
            <person name="Jackson L."/>
            <person name="Javaid M."/>
            <person name="Korchina V."/>
            <person name="Kovar C."/>
            <person name="Mata R."/>
            <person name="Mathew T."/>
            <person name="Ngo R."/>
            <person name="Nguyen L."/>
            <person name="Nguyen N."/>
            <person name="Okwuonu G."/>
            <person name="Ongeri F."/>
            <person name="Pham C."/>
            <person name="Simmons D."/>
            <person name="Wilczek-Boney K."/>
            <person name="Hale W."/>
            <person name="Jakkamsetti A."/>
            <person name="Pham P."/>
            <person name="Ruth R."/>
            <person name="San Lucas F."/>
            <person name="Warren J."/>
            <person name="Zhang J."/>
            <person name="Zhao Z."/>
            <person name="Zhou C."/>
            <person name="Zhu D."/>
            <person name="Lee S."/>
            <person name="Bess C."/>
            <person name="Blankenburg K."/>
            <person name="Forbes L."/>
            <person name="Fu Q."/>
            <person name="Gubbala S."/>
            <person name="Hirani K."/>
            <person name="Jayaseelan J.C."/>
            <person name="Lara F."/>
            <person name="Munidasa M."/>
            <person name="Palculict T."/>
            <person name="Patil S."/>
            <person name="Pu L.-L."/>
            <person name="Saada N."/>
            <person name="Tang L."/>
            <person name="Weissenberger G."/>
            <person name="Zhu Y."/>
            <person name="Hemphill L."/>
            <person name="Shang Y."/>
            <person name="Youmans B."/>
            <person name="Ayvaz T."/>
            <person name="Ross M."/>
            <person name="Santibanez J."/>
            <person name="Aqrawi P."/>
            <person name="Gross S."/>
            <person name="Joshi V."/>
            <person name="Fowler G."/>
            <person name="Nazareth L."/>
            <person name="Reid J."/>
            <person name="Worley K."/>
            <person name="Petrosino J."/>
            <person name="Highlander S."/>
            <person name="Gibbs R."/>
        </authorList>
    </citation>
    <scope>NUCLEOTIDE SEQUENCE [LARGE SCALE GENOMIC DNA]</scope>
    <source>
        <strain evidence="1 2">871</strain>
    </source>
</reference>
<dbReference type="Proteomes" id="UP000003019">
    <property type="component" value="Unassembled WGS sequence"/>
</dbReference>
<dbReference type="STRING" id="1032488.HMPREF9371_1875"/>
<dbReference type="EMBL" id="AGAY01000064">
    <property type="protein sequence ID" value="EGY51890.1"/>
    <property type="molecule type" value="Genomic_DNA"/>
</dbReference>
<protein>
    <submittedName>
        <fullName evidence="1">Uncharacterized protein</fullName>
    </submittedName>
</protein>